<protein>
    <submittedName>
        <fullName evidence="1">Uncharacterized protein</fullName>
    </submittedName>
</protein>
<evidence type="ECO:0000313" key="2">
    <source>
        <dbReference type="Proteomes" id="UP000655588"/>
    </source>
</evidence>
<name>A0A833VV42_9HYME</name>
<sequence length="82" mass="9537">MEPAKDNFAQYFSNQVSNDRNVQNLAATMAFTRDFDRQDIYFGSPVHIYFGCELSIVNTTQTNTYMQISPRHIKNLSKLLIR</sequence>
<dbReference type="Proteomes" id="UP000655588">
    <property type="component" value="Unassembled WGS sequence"/>
</dbReference>
<dbReference type="AlphaFoldDB" id="A0A833VV42"/>
<reference evidence="1" key="1">
    <citation type="submission" date="2019-11" db="EMBL/GenBank/DDBJ databases">
        <title>The nuclear and mitochondrial genomes of Frieseomelitta varia - a highly eusocial stingless bee (Meliponini) with a permanently sterile worker caste.</title>
        <authorList>
            <person name="Freitas F.C.P."/>
            <person name="Lourenco A.P."/>
            <person name="Nunes F.M.F."/>
            <person name="Paschoal A.R."/>
            <person name="Abreu F.C.P."/>
            <person name="Barbin F.O."/>
            <person name="Bataglia L."/>
            <person name="Cardoso-Junior C.A.M."/>
            <person name="Cervoni M.S."/>
            <person name="Silva S.R."/>
            <person name="Dalarmi F."/>
            <person name="Del Lama M.A."/>
            <person name="Depintor T.S."/>
            <person name="Ferreira K.M."/>
            <person name="Goria P.S."/>
            <person name="Jaskot M.C."/>
            <person name="Lago D.C."/>
            <person name="Luna-Lucena D."/>
            <person name="Moda L.M."/>
            <person name="Nascimento L."/>
            <person name="Pedrino M."/>
            <person name="Rabico F.O."/>
            <person name="Sanches F.C."/>
            <person name="Santos D.E."/>
            <person name="Santos C.G."/>
            <person name="Vieira J."/>
            <person name="Lopes T.F."/>
            <person name="Barchuk A.R."/>
            <person name="Hartfelder K."/>
            <person name="Simoes Z.L.P."/>
            <person name="Bitondi M.M.G."/>
            <person name="Pinheiro D.G."/>
        </authorList>
    </citation>
    <scope>NUCLEOTIDE SEQUENCE</scope>
    <source>
        <strain evidence="1">USP_RPSP 00005682</strain>
        <tissue evidence="1">Whole individual</tissue>
    </source>
</reference>
<organism evidence="1 2">
    <name type="scientific">Frieseomelitta varia</name>
    <dbReference type="NCBI Taxonomy" id="561572"/>
    <lineage>
        <taxon>Eukaryota</taxon>
        <taxon>Metazoa</taxon>
        <taxon>Ecdysozoa</taxon>
        <taxon>Arthropoda</taxon>
        <taxon>Hexapoda</taxon>
        <taxon>Insecta</taxon>
        <taxon>Pterygota</taxon>
        <taxon>Neoptera</taxon>
        <taxon>Endopterygota</taxon>
        <taxon>Hymenoptera</taxon>
        <taxon>Apocrita</taxon>
        <taxon>Aculeata</taxon>
        <taxon>Apoidea</taxon>
        <taxon>Anthophila</taxon>
        <taxon>Apidae</taxon>
        <taxon>Frieseomelitta</taxon>
    </lineage>
</organism>
<evidence type="ECO:0000313" key="1">
    <source>
        <dbReference type="EMBL" id="KAF3425575.1"/>
    </source>
</evidence>
<keyword evidence="2" id="KW-1185">Reference proteome</keyword>
<gene>
    <name evidence="1" type="ORF">E2986_10858</name>
</gene>
<dbReference type="EMBL" id="WNWW01000375">
    <property type="protein sequence ID" value="KAF3425575.1"/>
    <property type="molecule type" value="Genomic_DNA"/>
</dbReference>
<proteinExistence type="predicted"/>
<comment type="caution">
    <text evidence="1">The sequence shown here is derived from an EMBL/GenBank/DDBJ whole genome shotgun (WGS) entry which is preliminary data.</text>
</comment>
<accession>A0A833VV42</accession>